<evidence type="ECO:0000313" key="1">
    <source>
        <dbReference type="EMBL" id="KAH7959361.1"/>
    </source>
</evidence>
<dbReference type="EMBL" id="CM023472">
    <property type="protein sequence ID" value="KAH7959361.1"/>
    <property type="molecule type" value="Genomic_DNA"/>
</dbReference>
<reference evidence="1" key="1">
    <citation type="submission" date="2020-05" db="EMBL/GenBank/DDBJ databases">
        <title>Large-scale comparative analyses of tick genomes elucidate their genetic diversity and vector capacities.</title>
        <authorList>
            <person name="Jia N."/>
            <person name="Wang J."/>
            <person name="Shi W."/>
            <person name="Du L."/>
            <person name="Sun Y."/>
            <person name="Zhan W."/>
            <person name="Jiang J."/>
            <person name="Wang Q."/>
            <person name="Zhang B."/>
            <person name="Ji P."/>
            <person name="Sakyi L.B."/>
            <person name="Cui X."/>
            <person name="Yuan T."/>
            <person name="Jiang B."/>
            <person name="Yang W."/>
            <person name="Lam T.T.-Y."/>
            <person name="Chang Q."/>
            <person name="Ding S."/>
            <person name="Wang X."/>
            <person name="Zhu J."/>
            <person name="Ruan X."/>
            <person name="Zhao L."/>
            <person name="Wei J."/>
            <person name="Que T."/>
            <person name="Du C."/>
            <person name="Cheng J."/>
            <person name="Dai P."/>
            <person name="Han X."/>
            <person name="Huang E."/>
            <person name="Gao Y."/>
            <person name="Liu J."/>
            <person name="Shao H."/>
            <person name="Ye R."/>
            <person name="Li L."/>
            <person name="Wei W."/>
            <person name="Wang X."/>
            <person name="Wang C."/>
            <person name="Yang T."/>
            <person name="Huo Q."/>
            <person name="Li W."/>
            <person name="Guo W."/>
            <person name="Chen H."/>
            <person name="Zhou L."/>
            <person name="Ni X."/>
            <person name="Tian J."/>
            <person name="Zhou Y."/>
            <person name="Sheng Y."/>
            <person name="Liu T."/>
            <person name="Pan Y."/>
            <person name="Xia L."/>
            <person name="Li J."/>
            <person name="Zhao F."/>
            <person name="Cao W."/>
        </authorList>
    </citation>
    <scope>NUCLEOTIDE SEQUENCE</scope>
    <source>
        <strain evidence="1">Dsil-2018</strain>
    </source>
</reference>
<comment type="caution">
    <text evidence="1">The sequence shown here is derived from an EMBL/GenBank/DDBJ whole genome shotgun (WGS) entry which is preliminary data.</text>
</comment>
<evidence type="ECO:0000313" key="2">
    <source>
        <dbReference type="Proteomes" id="UP000821865"/>
    </source>
</evidence>
<dbReference type="Proteomes" id="UP000821865">
    <property type="component" value="Chromosome 3"/>
</dbReference>
<name>A0ACB8D4S5_DERSI</name>
<sequence>MPKQTAPPNERAFDFKEEQPDKPKGHLRDIKNVVMEKRDLFGSNIFNKDVLLAMQNEIQESACNRTSAPISTTKANAVSEQCPDDDNDCIVLSQGSTPRSSPRKRCRRRGKSATADETIVTPSEETQEMLKKLEMLESIGCEEFLSDDSSDSVVCLDKCPSLPVDEEDDDLVFMVQCQSRMLRYSIAPCKAVFGVHCSKQHTPFAEILEKLAQEYSVGISQVMLLAKEQPVQPEDTPQSLALSAVDILG</sequence>
<keyword evidence="2" id="KW-1185">Reference proteome</keyword>
<organism evidence="1 2">
    <name type="scientific">Dermacentor silvarum</name>
    <name type="common">Tick</name>
    <dbReference type="NCBI Taxonomy" id="543639"/>
    <lineage>
        <taxon>Eukaryota</taxon>
        <taxon>Metazoa</taxon>
        <taxon>Ecdysozoa</taxon>
        <taxon>Arthropoda</taxon>
        <taxon>Chelicerata</taxon>
        <taxon>Arachnida</taxon>
        <taxon>Acari</taxon>
        <taxon>Parasitiformes</taxon>
        <taxon>Ixodida</taxon>
        <taxon>Ixodoidea</taxon>
        <taxon>Ixodidae</taxon>
        <taxon>Rhipicephalinae</taxon>
        <taxon>Dermacentor</taxon>
    </lineage>
</organism>
<protein>
    <submittedName>
        <fullName evidence="1">Uncharacterized protein</fullName>
    </submittedName>
</protein>
<proteinExistence type="predicted"/>
<gene>
    <name evidence="1" type="ORF">HPB49_010534</name>
</gene>
<accession>A0ACB8D4S5</accession>